<accession>A0A1E3R7S6</accession>
<dbReference type="GO" id="GO:0043190">
    <property type="term" value="C:ATP-binding cassette (ABC) transporter complex"/>
    <property type="evidence" value="ECO:0007669"/>
    <property type="project" value="InterPro"/>
</dbReference>
<dbReference type="OrthoDB" id="5243306at2"/>
<feature type="transmembrane region" description="Helical" evidence="2">
    <location>
        <begin position="230"/>
        <end position="250"/>
    </location>
</feature>
<evidence type="ECO:0000256" key="2">
    <source>
        <dbReference type="SAM" id="Phobius"/>
    </source>
</evidence>
<gene>
    <name evidence="3" type="ORF">BHQ18_28225</name>
</gene>
<dbReference type="PANTHER" id="PTHR30188">
    <property type="entry name" value="ABC TRANSPORTER PERMEASE PROTEIN-RELATED"/>
    <property type="match status" value="1"/>
</dbReference>
<dbReference type="GO" id="GO:0005548">
    <property type="term" value="F:phospholipid transporter activity"/>
    <property type="evidence" value="ECO:0007669"/>
    <property type="project" value="TreeGrafter"/>
</dbReference>
<name>A0A1E3R7S6_MYCFV</name>
<organism evidence="3 4">
    <name type="scientific">Mycolicibacterium flavescens</name>
    <name type="common">Mycobacterium flavescens</name>
    <dbReference type="NCBI Taxonomy" id="1776"/>
    <lineage>
        <taxon>Bacteria</taxon>
        <taxon>Bacillati</taxon>
        <taxon>Actinomycetota</taxon>
        <taxon>Actinomycetes</taxon>
        <taxon>Mycobacteriales</taxon>
        <taxon>Mycobacteriaceae</taxon>
        <taxon>Mycolicibacterium</taxon>
    </lineage>
</organism>
<keyword evidence="2" id="KW-0812">Transmembrane</keyword>
<dbReference type="Proteomes" id="UP000094053">
    <property type="component" value="Unassembled WGS sequence"/>
</dbReference>
<dbReference type="EMBL" id="MIHA01000039">
    <property type="protein sequence ID" value="ODQ85884.1"/>
    <property type="molecule type" value="Genomic_DNA"/>
</dbReference>
<reference evidence="4" key="1">
    <citation type="submission" date="2016-09" db="EMBL/GenBank/DDBJ databases">
        <authorList>
            <person name="Greninger A.L."/>
            <person name="Jerome K.R."/>
            <person name="Mcnair B."/>
            <person name="Wallis C."/>
            <person name="Fang F."/>
        </authorList>
    </citation>
    <scope>NUCLEOTIDE SEQUENCE [LARGE SCALE GENOMIC DNA]</scope>
    <source>
        <strain evidence="4">M6</strain>
    </source>
</reference>
<keyword evidence="2" id="KW-1133">Transmembrane helix</keyword>
<feature type="transmembrane region" description="Helical" evidence="2">
    <location>
        <begin position="180"/>
        <end position="210"/>
    </location>
</feature>
<dbReference type="RefSeq" id="WP_069416941.1">
    <property type="nucleotide sequence ID" value="NZ_JACKUL010000006.1"/>
</dbReference>
<feature type="transmembrane region" description="Helical" evidence="2">
    <location>
        <begin position="134"/>
        <end position="157"/>
    </location>
</feature>
<protein>
    <submittedName>
        <fullName evidence="3">ABC transporter permease</fullName>
    </submittedName>
</protein>
<keyword evidence="4" id="KW-1185">Reference proteome</keyword>
<dbReference type="AlphaFoldDB" id="A0A1E3R7S6"/>
<comment type="caution">
    <text evidence="3">The sequence shown here is derived from an EMBL/GenBank/DDBJ whole genome shotgun (WGS) entry which is preliminary data.</text>
</comment>
<keyword evidence="2" id="KW-0472">Membrane</keyword>
<feature type="compositionally biased region" description="Polar residues" evidence="1">
    <location>
        <begin position="12"/>
        <end position="21"/>
    </location>
</feature>
<dbReference type="InterPro" id="IPR030802">
    <property type="entry name" value="Permease_MalE"/>
</dbReference>
<feature type="transmembrane region" description="Helical" evidence="2">
    <location>
        <begin position="91"/>
        <end position="114"/>
    </location>
</feature>
<sequence length="297" mass="30879">MTTPVDYDHPQGASTSGSSKVRQSRLKAYPFSAARHVGMIPRRTAATTGRGVQLFADVIRYVVTDVITMRLAVGEVFVQAWTLLKVTTMPALLMAIPIGAITTIVTSGLVNQLGATSLLGAAAGVGVIRQGAPLTAGLLMGAAAASTIAADFGARAIREELDAMRVMGVDPVRQLVVPRFLALLLISPLLCIFIVASGTASAFLMAVGASDVAPGSFWMSFGTFTKVVDVWFAIAKTVVFGAIVAIVSSLRGMEAKGGPRGVADAVNSSVVVNVVLIVFANLAITQLQSMFVPMEVA</sequence>
<feature type="region of interest" description="Disordered" evidence="1">
    <location>
        <begin position="1"/>
        <end position="23"/>
    </location>
</feature>
<dbReference type="STRING" id="1776.BHQ18_28225"/>
<proteinExistence type="predicted"/>
<evidence type="ECO:0000313" key="3">
    <source>
        <dbReference type="EMBL" id="ODQ85884.1"/>
    </source>
</evidence>
<evidence type="ECO:0000313" key="4">
    <source>
        <dbReference type="Proteomes" id="UP000094053"/>
    </source>
</evidence>
<evidence type="ECO:0000256" key="1">
    <source>
        <dbReference type="SAM" id="MobiDB-lite"/>
    </source>
</evidence>
<dbReference type="PANTHER" id="PTHR30188:SF4">
    <property type="entry name" value="PROTEIN TRIGALACTOSYLDIACYLGLYCEROL 1, CHLOROPLASTIC"/>
    <property type="match status" value="1"/>
</dbReference>
<feature type="transmembrane region" description="Helical" evidence="2">
    <location>
        <begin position="262"/>
        <end position="284"/>
    </location>
</feature>
<dbReference type="Pfam" id="PF02405">
    <property type="entry name" value="MlaE"/>
    <property type="match status" value="1"/>
</dbReference>